<evidence type="ECO:0000313" key="3">
    <source>
        <dbReference type="EMBL" id="MDQ2584597.1"/>
    </source>
</evidence>
<evidence type="ECO:0000313" key="4">
    <source>
        <dbReference type="Proteomes" id="UP001225605"/>
    </source>
</evidence>
<dbReference type="EMBL" id="NSDM01000004">
    <property type="protein sequence ID" value="MDQ2584597.1"/>
    <property type="molecule type" value="Genomic_DNA"/>
</dbReference>
<keyword evidence="2" id="KW-0472">Membrane</keyword>
<dbReference type="Proteomes" id="UP001225605">
    <property type="component" value="Unassembled WGS sequence"/>
</dbReference>
<gene>
    <name evidence="3" type="ORF">CKY47_11510</name>
</gene>
<protein>
    <submittedName>
        <fullName evidence="3">Uncharacterized protein</fullName>
    </submittedName>
</protein>
<sequence length="153" mass="15085">MGAALHGTRPTVVGPTGAALHGTGHTLPGLAGTALRGARPTGARLAGGALRGGLRVDVFVGRVAGAGVRVTDGTRIVVGAAGAALHSARRPRARPIDPCRRSVGTRPTSTLLLVTGVLVTLVGATGPGAAVLGLLRLVRLLALGHVHHSAVPA</sequence>
<keyword evidence="2" id="KW-1133">Transmembrane helix</keyword>
<proteinExistence type="predicted"/>
<keyword evidence="2" id="KW-0812">Transmembrane</keyword>
<feature type="region of interest" description="Disordered" evidence="1">
    <location>
        <begin position="1"/>
        <end position="24"/>
    </location>
</feature>
<organism evidence="3 4">
    <name type="scientific">Saccharothrix yanglingensis</name>
    <dbReference type="NCBI Taxonomy" id="659496"/>
    <lineage>
        <taxon>Bacteria</taxon>
        <taxon>Bacillati</taxon>
        <taxon>Actinomycetota</taxon>
        <taxon>Actinomycetes</taxon>
        <taxon>Pseudonocardiales</taxon>
        <taxon>Pseudonocardiaceae</taxon>
        <taxon>Saccharothrix</taxon>
    </lineage>
</organism>
<evidence type="ECO:0000256" key="2">
    <source>
        <dbReference type="SAM" id="Phobius"/>
    </source>
</evidence>
<comment type="caution">
    <text evidence="3">The sequence shown here is derived from an EMBL/GenBank/DDBJ whole genome shotgun (WGS) entry which is preliminary data.</text>
</comment>
<evidence type="ECO:0000256" key="1">
    <source>
        <dbReference type="SAM" id="MobiDB-lite"/>
    </source>
</evidence>
<keyword evidence="4" id="KW-1185">Reference proteome</keyword>
<reference evidence="3 4" key="1">
    <citation type="submission" date="2017-06" db="EMBL/GenBank/DDBJ databases">
        <title>Cultured bacterium strain Saccharothrix yanglingensis Hhs.015.</title>
        <authorList>
            <person name="Xia Y."/>
        </authorList>
    </citation>
    <scope>NUCLEOTIDE SEQUENCE [LARGE SCALE GENOMIC DNA]</scope>
    <source>
        <strain evidence="3 4">Hhs.015</strain>
    </source>
</reference>
<name>A0ABU0WYZ6_9PSEU</name>
<feature type="transmembrane region" description="Helical" evidence="2">
    <location>
        <begin position="110"/>
        <end position="135"/>
    </location>
</feature>
<accession>A0ABU0WYZ6</accession>
<dbReference type="RefSeq" id="WP_306745741.1">
    <property type="nucleotide sequence ID" value="NZ_NSDM01000004.1"/>
</dbReference>